<evidence type="ECO:0000313" key="1">
    <source>
        <dbReference type="EMBL" id="KAF7391433.1"/>
    </source>
</evidence>
<keyword evidence="2" id="KW-1185">Reference proteome</keyword>
<proteinExistence type="predicted"/>
<evidence type="ECO:0000313" key="2">
    <source>
        <dbReference type="Proteomes" id="UP000617340"/>
    </source>
</evidence>
<comment type="caution">
    <text evidence="1">The sequence shown here is derived from an EMBL/GenBank/DDBJ whole genome shotgun (WGS) entry which is preliminary data.</text>
</comment>
<dbReference type="EMBL" id="JACSDZ010000011">
    <property type="protein sequence ID" value="KAF7391433.1"/>
    <property type="molecule type" value="Genomic_DNA"/>
</dbReference>
<gene>
    <name evidence="1" type="ORF">HZH68_010976</name>
</gene>
<accession>A0A834JMP8</accession>
<dbReference type="Proteomes" id="UP000617340">
    <property type="component" value="Unassembled WGS sequence"/>
</dbReference>
<protein>
    <submittedName>
        <fullName evidence="1">Uncharacterized protein</fullName>
    </submittedName>
</protein>
<organism evidence="1 2">
    <name type="scientific">Vespula germanica</name>
    <name type="common">German yellow jacket</name>
    <name type="synonym">Paravespula germanica</name>
    <dbReference type="NCBI Taxonomy" id="30212"/>
    <lineage>
        <taxon>Eukaryota</taxon>
        <taxon>Metazoa</taxon>
        <taxon>Ecdysozoa</taxon>
        <taxon>Arthropoda</taxon>
        <taxon>Hexapoda</taxon>
        <taxon>Insecta</taxon>
        <taxon>Pterygota</taxon>
        <taxon>Neoptera</taxon>
        <taxon>Endopterygota</taxon>
        <taxon>Hymenoptera</taxon>
        <taxon>Apocrita</taxon>
        <taxon>Aculeata</taxon>
        <taxon>Vespoidea</taxon>
        <taxon>Vespidae</taxon>
        <taxon>Vespinae</taxon>
        <taxon>Vespula</taxon>
    </lineage>
</organism>
<dbReference type="AlphaFoldDB" id="A0A834JMP8"/>
<sequence length="170" mass="19258">MKWSSGDILPLVTIEATATGSVLLRISTSTHRSSPNSNYEVGILAHERGQQRRTFDLLLQLLVQLCFELRRGNLENIAQLIPASINEQLKCEVGILGCERGKQRRSFDRLLQLLVQLCFGLRRGNSENFVKAIPTILCRVYLILDEIAKWGYSPAREDNKDGPSTDFYSY</sequence>
<reference evidence="1" key="1">
    <citation type="journal article" date="2020" name="G3 (Bethesda)">
        <title>High-Quality Assemblies for Three Invasive Social Wasps from the &lt;i&gt;Vespula&lt;/i&gt; Genus.</title>
        <authorList>
            <person name="Harrop T.W.R."/>
            <person name="Guhlin J."/>
            <person name="McLaughlin G.M."/>
            <person name="Permina E."/>
            <person name="Stockwell P."/>
            <person name="Gilligan J."/>
            <person name="Le Lec M.F."/>
            <person name="Gruber M.A.M."/>
            <person name="Quinn O."/>
            <person name="Lovegrove M."/>
            <person name="Duncan E.J."/>
            <person name="Remnant E.J."/>
            <person name="Van Eeckhoven J."/>
            <person name="Graham B."/>
            <person name="Knapp R.A."/>
            <person name="Langford K.W."/>
            <person name="Kronenberg Z."/>
            <person name="Press M.O."/>
            <person name="Eacker S.M."/>
            <person name="Wilson-Rankin E.E."/>
            <person name="Purcell J."/>
            <person name="Lester P.J."/>
            <person name="Dearden P.K."/>
        </authorList>
    </citation>
    <scope>NUCLEOTIDE SEQUENCE</scope>
    <source>
        <strain evidence="1">Linc-1</strain>
    </source>
</reference>
<name>A0A834JMP8_VESGE</name>